<dbReference type="Gene3D" id="1.10.287.70">
    <property type="match status" value="1"/>
</dbReference>
<dbReference type="AlphaFoldDB" id="A0A9P1G6M9"/>
<evidence type="ECO:0000313" key="10">
    <source>
        <dbReference type="Proteomes" id="UP001152797"/>
    </source>
</evidence>
<feature type="compositionally biased region" description="Polar residues" evidence="5">
    <location>
        <begin position="777"/>
        <end position="791"/>
    </location>
</feature>
<feature type="domain" description="Ion transport" evidence="7">
    <location>
        <begin position="234"/>
        <end position="486"/>
    </location>
</feature>
<dbReference type="SUPFAM" id="SSF81324">
    <property type="entry name" value="Voltage-gated potassium channels"/>
    <property type="match status" value="1"/>
</dbReference>
<dbReference type="Gene3D" id="2.60.120.10">
    <property type="entry name" value="Jelly Rolls"/>
    <property type="match status" value="1"/>
</dbReference>
<feature type="transmembrane region" description="Helical" evidence="6">
    <location>
        <begin position="428"/>
        <end position="447"/>
    </location>
</feature>
<feature type="transmembrane region" description="Helical" evidence="6">
    <location>
        <begin position="271"/>
        <end position="291"/>
    </location>
</feature>
<evidence type="ECO:0000256" key="6">
    <source>
        <dbReference type="SAM" id="Phobius"/>
    </source>
</evidence>
<evidence type="ECO:0000259" key="7">
    <source>
        <dbReference type="Pfam" id="PF00520"/>
    </source>
</evidence>
<evidence type="ECO:0000313" key="8">
    <source>
        <dbReference type="EMBL" id="CAI4002889.1"/>
    </source>
</evidence>
<feature type="transmembrane region" description="Helical" evidence="6">
    <location>
        <begin position="388"/>
        <end position="408"/>
    </location>
</feature>
<dbReference type="Proteomes" id="UP001152797">
    <property type="component" value="Unassembled WGS sequence"/>
</dbReference>
<proteinExistence type="predicted"/>
<dbReference type="OrthoDB" id="417811at2759"/>
<dbReference type="InterPro" id="IPR018490">
    <property type="entry name" value="cNMP-bd_dom_sf"/>
</dbReference>
<dbReference type="EMBL" id="CAMXCT030003179">
    <property type="protein sequence ID" value="CAL4790201.1"/>
    <property type="molecule type" value="Genomic_DNA"/>
</dbReference>
<dbReference type="PANTHER" id="PTHR45689:SF5">
    <property type="entry name" value="I[[H]] CHANNEL, ISOFORM E"/>
    <property type="match status" value="1"/>
</dbReference>
<keyword evidence="10" id="KW-1185">Reference proteome</keyword>
<keyword evidence="4 6" id="KW-0472">Membrane</keyword>
<keyword evidence="2 6" id="KW-0812">Transmembrane</keyword>
<evidence type="ECO:0000256" key="3">
    <source>
        <dbReference type="ARBA" id="ARBA00022989"/>
    </source>
</evidence>
<sequence length="791" mass="89332">MDGRHMVREVGVAGVHGPGDDFWDLLRRLGDCYVNDLQNRGGAGLFGQVSSDSTAFRRNSRDGIEGARVQNLTKPSLPKPPESSKTMPKPLRGGPDLLPAIETWKRQISSPVSGPSRERSARFNDPCFADDFMVALQRKVTFEMSEVTKNGSITSKDLEHLATRSQPVSITFEPREFWKRESANPLTASHKSHAKIFSTNAIWGTTQEGRTSWTSSVAAGWKSIMVHPVSKFRSFWSILGMMFLVFDIWMIPLRFFDLTRSWTSFSDTMNFVTLLFWNADIFISFITGYYYRGILVMKPKRIALHYLRTWFFMDLAVVTVDWVLTALAAQQEGAGASGVARLSKTLRLLRFVRLARMFRLARANALLQHLEENTFSQATLTQYGILKIIGYIILVQHVVGCLWFFVGTNSTTSNTWIHATSLHEEDVAFQYFTCLHWAFAQLGVGNVEIEAYNVPERCFCVGVALLSLLSTSGLVSTITSLMTTLEQRRNDEMNQFMRLRRFLHYNGIPGDLKDRIQRFLQYAYHSQTECTSDSDVPLLKLLSKGLHAELQFSRYEAALSKLTFLKSLMASDRQTFQENKVLQSLAVKALYTVELAQNDVVFCAGGVAESAYLVLSGSFSYVRQNKDRRVGLEHWIGDQCLWTPWLYVGELLAREIGRLVAMEAEAFCQCVGAVWEMRQQAMYFSQTVVEDLNSMSIEDLTDVKENAEDLEQLMPQKSRRDSRLSSESLVSFQPMKCWPCCRRSAPVATLPQPSRSLSAVTPQSSTSEQRKSDDGATGTQVVKLTTVLSDE</sequence>
<evidence type="ECO:0000313" key="9">
    <source>
        <dbReference type="EMBL" id="CAL4790201.1"/>
    </source>
</evidence>
<feature type="compositionally biased region" description="Polar residues" evidence="5">
    <location>
        <begin position="751"/>
        <end position="767"/>
    </location>
</feature>
<feature type="transmembrane region" description="Helical" evidence="6">
    <location>
        <begin position="232"/>
        <end position="251"/>
    </location>
</feature>
<reference evidence="9 10" key="2">
    <citation type="submission" date="2024-05" db="EMBL/GenBank/DDBJ databases">
        <authorList>
            <person name="Chen Y."/>
            <person name="Shah S."/>
            <person name="Dougan E. K."/>
            <person name="Thang M."/>
            <person name="Chan C."/>
        </authorList>
    </citation>
    <scope>NUCLEOTIDE SEQUENCE [LARGE SCALE GENOMIC DNA]</scope>
</reference>
<keyword evidence="3 6" id="KW-1133">Transmembrane helix</keyword>
<accession>A0A9P1G6M9</accession>
<dbReference type="InterPro" id="IPR051413">
    <property type="entry name" value="K/Na_HCN_channel"/>
</dbReference>
<evidence type="ECO:0000256" key="2">
    <source>
        <dbReference type="ARBA" id="ARBA00022692"/>
    </source>
</evidence>
<organism evidence="8">
    <name type="scientific">Cladocopium goreaui</name>
    <dbReference type="NCBI Taxonomy" id="2562237"/>
    <lineage>
        <taxon>Eukaryota</taxon>
        <taxon>Sar</taxon>
        <taxon>Alveolata</taxon>
        <taxon>Dinophyceae</taxon>
        <taxon>Suessiales</taxon>
        <taxon>Symbiodiniaceae</taxon>
        <taxon>Cladocopium</taxon>
    </lineage>
</organism>
<reference evidence="8" key="1">
    <citation type="submission" date="2022-10" db="EMBL/GenBank/DDBJ databases">
        <authorList>
            <person name="Chen Y."/>
            <person name="Dougan E. K."/>
            <person name="Chan C."/>
            <person name="Rhodes N."/>
            <person name="Thang M."/>
        </authorList>
    </citation>
    <scope>NUCLEOTIDE SEQUENCE</scope>
</reference>
<dbReference type="PANTHER" id="PTHR45689">
    <property type="entry name" value="I[[H]] CHANNEL, ISOFORM E"/>
    <property type="match status" value="1"/>
</dbReference>
<dbReference type="GO" id="GO:0005249">
    <property type="term" value="F:voltage-gated potassium channel activity"/>
    <property type="evidence" value="ECO:0007669"/>
    <property type="project" value="TreeGrafter"/>
</dbReference>
<dbReference type="InterPro" id="IPR005821">
    <property type="entry name" value="Ion_trans_dom"/>
</dbReference>
<protein>
    <submittedName>
        <fullName evidence="9">Potassium/sodium hyperpolarization-activated cyclic nucleotide-gated channel 1</fullName>
    </submittedName>
</protein>
<gene>
    <name evidence="8" type="ORF">C1SCF055_LOCUS28804</name>
</gene>
<dbReference type="GO" id="GO:0003254">
    <property type="term" value="P:regulation of membrane depolarization"/>
    <property type="evidence" value="ECO:0007669"/>
    <property type="project" value="TreeGrafter"/>
</dbReference>
<evidence type="ECO:0000256" key="5">
    <source>
        <dbReference type="SAM" id="MobiDB-lite"/>
    </source>
</evidence>
<dbReference type="Gene3D" id="1.10.287.630">
    <property type="entry name" value="Helix hairpin bin"/>
    <property type="match status" value="1"/>
</dbReference>
<comment type="caution">
    <text evidence="8">The sequence shown here is derived from an EMBL/GenBank/DDBJ whole genome shotgun (WGS) entry which is preliminary data.</text>
</comment>
<dbReference type="EMBL" id="CAMXCT020003179">
    <property type="protein sequence ID" value="CAL1156264.1"/>
    <property type="molecule type" value="Genomic_DNA"/>
</dbReference>
<dbReference type="InterPro" id="IPR014710">
    <property type="entry name" value="RmlC-like_jellyroll"/>
</dbReference>
<feature type="region of interest" description="Disordered" evidence="5">
    <location>
        <begin position="749"/>
        <end position="791"/>
    </location>
</feature>
<dbReference type="GO" id="GO:0098855">
    <property type="term" value="C:HCN channel complex"/>
    <property type="evidence" value="ECO:0007669"/>
    <property type="project" value="TreeGrafter"/>
</dbReference>
<feature type="region of interest" description="Disordered" evidence="5">
    <location>
        <begin position="71"/>
        <end position="92"/>
    </location>
</feature>
<evidence type="ECO:0000256" key="1">
    <source>
        <dbReference type="ARBA" id="ARBA00004141"/>
    </source>
</evidence>
<dbReference type="EMBL" id="CAMXCT010003179">
    <property type="protein sequence ID" value="CAI4002889.1"/>
    <property type="molecule type" value="Genomic_DNA"/>
</dbReference>
<evidence type="ECO:0000256" key="4">
    <source>
        <dbReference type="ARBA" id="ARBA00023136"/>
    </source>
</evidence>
<dbReference type="GO" id="GO:0035725">
    <property type="term" value="P:sodium ion transmembrane transport"/>
    <property type="evidence" value="ECO:0007669"/>
    <property type="project" value="TreeGrafter"/>
</dbReference>
<dbReference type="SUPFAM" id="SSF51206">
    <property type="entry name" value="cAMP-binding domain-like"/>
    <property type="match status" value="1"/>
</dbReference>
<name>A0A9P1G6M9_9DINO</name>
<dbReference type="Pfam" id="PF00520">
    <property type="entry name" value="Ion_trans"/>
    <property type="match status" value="1"/>
</dbReference>
<comment type="subcellular location">
    <subcellularLocation>
        <location evidence="1">Membrane</location>
        <topology evidence="1">Multi-pass membrane protein</topology>
    </subcellularLocation>
</comment>
<feature type="transmembrane region" description="Helical" evidence="6">
    <location>
        <begin position="459"/>
        <end position="482"/>
    </location>
</feature>